<proteinExistence type="inferred from homology"/>
<comment type="pathway">
    <text evidence="1">Siderophore biosynthesis.</text>
</comment>
<dbReference type="InterPro" id="IPR022770">
    <property type="entry name" value="IucA/IucC-like_C"/>
</dbReference>
<dbReference type="InterPro" id="IPR037455">
    <property type="entry name" value="LucA/IucC-like"/>
</dbReference>
<dbReference type="EMBL" id="CP115450">
    <property type="protein sequence ID" value="WBP84854.1"/>
    <property type="molecule type" value="Genomic_DNA"/>
</dbReference>
<dbReference type="Gene3D" id="6.10.250.3370">
    <property type="match status" value="1"/>
</dbReference>
<gene>
    <name evidence="6" type="ORF">O1G21_02645</name>
</gene>
<dbReference type="Pfam" id="PF04183">
    <property type="entry name" value="IucA_IucC"/>
    <property type="match status" value="1"/>
</dbReference>
<comment type="similarity">
    <text evidence="2">Belongs to the IucA/IucC family.</text>
</comment>
<protein>
    <submittedName>
        <fullName evidence="6">IucA/IucC family siderophore biosynthesis protein</fullName>
    </submittedName>
</protein>
<dbReference type="Pfam" id="PF06276">
    <property type="entry name" value="FhuF"/>
    <property type="match status" value="1"/>
</dbReference>
<evidence type="ECO:0000256" key="2">
    <source>
        <dbReference type="ARBA" id="ARBA00007832"/>
    </source>
</evidence>
<dbReference type="Gene3D" id="1.10.510.40">
    <property type="match status" value="1"/>
</dbReference>
<accession>A0ABY7PWP6</accession>
<feature type="compositionally biased region" description="Basic and acidic residues" evidence="3">
    <location>
        <begin position="144"/>
        <end position="153"/>
    </location>
</feature>
<dbReference type="PANTHER" id="PTHR34384">
    <property type="entry name" value="L-2,3-DIAMINOPROPANOATE--CITRATE LIGASE"/>
    <property type="match status" value="1"/>
</dbReference>
<organism evidence="6 7">
    <name type="scientific">Kitasatospora cathayae</name>
    <dbReference type="NCBI Taxonomy" id="3004092"/>
    <lineage>
        <taxon>Bacteria</taxon>
        <taxon>Bacillati</taxon>
        <taxon>Actinomycetota</taxon>
        <taxon>Actinomycetes</taxon>
        <taxon>Kitasatosporales</taxon>
        <taxon>Streptomycetaceae</taxon>
        <taxon>Kitasatospora</taxon>
    </lineage>
</organism>
<dbReference type="InterPro" id="IPR007310">
    <property type="entry name" value="Aerobactin_biosyn_IucA/IucC_N"/>
</dbReference>
<evidence type="ECO:0000256" key="1">
    <source>
        <dbReference type="ARBA" id="ARBA00004924"/>
    </source>
</evidence>
<evidence type="ECO:0000313" key="7">
    <source>
        <dbReference type="Proteomes" id="UP001212821"/>
    </source>
</evidence>
<evidence type="ECO:0000256" key="3">
    <source>
        <dbReference type="SAM" id="MobiDB-lite"/>
    </source>
</evidence>
<reference evidence="7" key="1">
    <citation type="submission" date="2022-12" db="EMBL/GenBank/DDBJ databases">
        <authorList>
            <person name="Mo P."/>
        </authorList>
    </citation>
    <scope>NUCLEOTIDE SEQUENCE [LARGE SCALE GENOMIC DNA]</scope>
    <source>
        <strain evidence="7">HUAS 3-15</strain>
    </source>
</reference>
<feature type="domain" description="Aerobactin siderophore biosynthesis IucA/IucC-like C-terminal" evidence="5">
    <location>
        <begin position="347"/>
        <end position="482"/>
    </location>
</feature>
<dbReference type="PANTHER" id="PTHR34384:SF5">
    <property type="entry name" value="L-2,3-DIAMINOPROPANOATE--CITRATE LIGASE"/>
    <property type="match status" value="1"/>
</dbReference>
<evidence type="ECO:0000313" key="6">
    <source>
        <dbReference type="EMBL" id="WBP84854.1"/>
    </source>
</evidence>
<evidence type="ECO:0000259" key="4">
    <source>
        <dbReference type="Pfam" id="PF04183"/>
    </source>
</evidence>
<feature type="domain" description="Aerobactin siderophore biosynthesis IucA/IucC N-terminal" evidence="4">
    <location>
        <begin position="143"/>
        <end position="328"/>
    </location>
</feature>
<name>A0ABY7PWP6_9ACTN</name>
<dbReference type="Proteomes" id="UP001212821">
    <property type="component" value="Chromosome"/>
</dbReference>
<dbReference type="RefSeq" id="WP_270140388.1">
    <property type="nucleotide sequence ID" value="NZ_CP115450.1"/>
</dbReference>
<feature type="region of interest" description="Disordered" evidence="3">
    <location>
        <begin position="129"/>
        <end position="160"/>
    </location>
</feature>
<keyword evidence="7" id="KW-1185">Reference proteome</keyword>
<evidence type="ECO:0000259" key="5">
    <source>
        <dbReference type="Pfam" id="PF06276"/>
    </source>
</evidence>
<sequence>MCDTSAERELAEELESVRPELTSAYLAALPGARATVLARLWRGLVHEPLPWIAARTRGSAGISIRLADGRRLHGPPSDPWATGTAVAVVELDGVPYDHPARLMAALPVPGGAPFAAELDHSVASLALSRTAPPAAGPPSEPWEWEQRSPDGHPYHPTCRSRPGFSAAEQLAYAPEHRPVVGLRLAPVTGAIVRGPWPSQWRDGDTVLLPVHPWQAEHVLAGRPVLSGPPAHPLLSLRTLALDRRIHVKTALSARLTSQVRDISAYSVDHALATSELATRVADRLDGRLHVTRTLAAAGAGTPELAAVLRESPYVHAGTDEQVIPVAELSGHLASLSPRERRARVTDFARLALGVCLDLLDLGVALEAHGQNLLAVVDLELRTRRLVYRDLADIRVSPARLVRHGFPAPPITGRLLEDDPTVLRRKVLSCLITGALGPLAGNAAELGDLLDAATRDLPPAPDLLALRTEQLPVKALTMMRLSPAGDHWALLPNPVTTRFAGSSAGAAER</sequence>